<keyword evidence="11" id="KW-1185">Reference proteome</keyword>
<feature type="transmembrane region" description="Helical" evidence="8">
    <location>
        <begin position="163"/>
        <end position="194"/>
    </location>
</feature>
<keyword evidence="4" id="KW-0808">Transferase</keyword>
<evidence type="ECO:0000256" key="5">
    <source>
        <dbReference type="ARBA" id="ARBA00022692"/>
    </source>
</evidence>
<dbReference type="InterPro" id="IPR003342">
    <property type="entry name" value="ArnT-like_N"/>
</dbReference>
<proteinExistence type="predicted"/>
<keyword evidence="5 8" id="KW-0812">Transmembrane</keyword>
<dbReference type="PANTHER" id="PTHR33908">
    <property type="entry name" value="MANNOSYLTRANSFERASE YKCB-RELATED"/>
    <property type="match status" value="1"/>
</dbReference>
<dbReference type="PANTHER" id="PTHR33908:SF3">
    <property type="entry name" value="UNDECAPRENYL PHOSPHATE-ALPHA-4-AMINO-4-DEOXY-L-ARABINOSE ARABINOSYL TRANSFERASE"/>
    <property type="match status" value="1"/>
</dbReference>
<accession>A0ABY1ZPP7</accession>
<evidence type="ECO:0000256" key="8">
    <source>
        <dbReference type="SAM" id="Phobius"/>
    </source>
</evidence>
<feature type="transmembrane region" description="Helical" evidence="8">
    <location>
        <begin position="360"/>
        <end position="380"/>
    </location>
</feature>
<evidence type="ECO:0000256" key="1">
    <source>
        <dbReference type="ARBA" id="ARBA00004651"/>
    </source>
</evidence>
<gene>
    <name evidence="10" type="ORF">EZI54_04090</name>
</gene>
<evidence type="ECO:0000256" key="2">
    <source>
        <dbReference type="ARBA" id="ARBA00022475"/>
    </source>
</evidence>
<dbReference type="Pfam" id="PF02366">
    <property type="entry name" value="PMT"/>
    <property type="match status" value="1"/>
</dbReference>
<feature type="transmembrane region" description="Helical" evidence="8">
    <location>
        <begin position="113"/>
        <end position="134"/>
    </location>
</feature>
<evidence type="ECO:0000256" key="3">
    <source>
        <dbReference type="ARBA" id="ARBA00022676"/>
    </source>
</evidence>
<keyword evidence="2" id="KW-1003">Cell membrane</keyword>
<dbReference type="RefSeq" id="WP_131479319.1">
    <property type="nucleotide sequence ID" value="NZ_SJDL01000004.1"/>
</dbReference>
<evidence type="ECO:0000256" key="4">
    <source>
        <dbReference type="ARBA" id="ARBA00022679"/>
    </source>
</evidence>
<feature type="transmembrane region" description="Helical" evidence="8">
    <location>
        <begin position="269"/>
        <end position="290"/>
    </location>
</feature>
<evidence type="ECO:0000259" key="9">
    <source>
        <dbReference type="Pfam" id="PF02366"/>
    </source>
</evidence>
<sequence length="488" mass="55409">MLKRVEPWLWALLAILATRLIGMALFPLVDTTEPRYAEIARVMAETGDWITPWFSPGVPFWGKPPLSFWLQALSILTFGLSEFSLRLPAWLANLGLVYLTWRFARELYGEQVARWTAIIFASMSLTFISAGTVMTDPFLTLGTTLSLVSFGMVASGRERGWRWLFFLGLVIGLLAKGPLTLVLTGLPIGLWLVIARDRFRLLRAFPWVRGTLLTLTLALPWYIAAELKTPGFIDYFIVGEHFKRFLDPGWAGDLYGSAHLQPKGMIWMFWIWASFPWGIIGLIVATWLVFRRDRRARLATGITGANAQFVLLAALAPMLFFTMASNTLWTYVLPALPFSALVLARLLLSLDLSWQGFRRMAVSAAVCVPALTTGFVFYSMHDTRQLKTEQAIVHDYVSQRQPGDSHLLYLDDLPFSAQYYSHGQARQITMEQLGVMRQNHRYQRYFLAVPNRKADRLLSRLPPSTEVHDSSRRYSLLSFTDPAITNRG</sequence>
<evidence type="ECO:0000256" key="6">
    <source>
        <dbReference type="ARBA" id="ARBA00022989"/>
    </source>
</evidence>
<organism evidence="10 11">
    <name type="scientific">Marinobacter halodurans</name>
    <dbReference type="NCBI Taxonomy" id="2528979"/>
    <lineage>
        <taxon>Bacteria</taxon>
        <taxon>Pseudomonadati</taxon>
        <taxon>Pseudomonadota</taxon>
        <taxon>Gammaproteobacteria</taxon>
        <taxon>Pseudomonadales</taxon>
        <taxon>Marinobacteraceae</taxon>
        <taxon>Marinobacter</taxon>
    </lineage>
</organism>
<evidence type="ECO:0000313" key="10">
    <source>
        <dbReference type="EMBL" id="TBW58573.1"/>
    </source>
</evidence>
<evidence type="ECO:0000313" key="11">
    <source>
        <dbReference type="Proteomes" id="UP000313645"/>
    </source>
</evidence>
<feature type="transmembrane region" description="Helical" evidence="8">
    <location>
        <begin position="68"/>
        <end position="101"/>
    </location>
</feature>
<feature type="transmembrane region" description="Helical" evidence="8">
    <location>
        <begin position="7"/>
        <end position="29"/>
    </location>
</feature>
<keyword evidence="3" id="KW-0328">Glycosyltransferase</keyword>
<comment type="caution">
    <text evidence="10">The sequence shown here is derived from an EMBL/GenBank/DDBJ whole genome shotgun (WGS) entry which is preliminary data.</text>
</comment>
<keyword evidence="7 8" id="KW-0472">Membrane</keyword>
<reference evidence="10 11" key="1">
    <citation type="submission" date="2019-02" db="EMBL/GenBank/DDBJ databases">
        <title>Marinobacter halodurans sp. nov., a marine bacterium isolated from sea tidal flat.</title>
        <authorList>
            <person name="Yoo Y."/>
            <person name="Lee D.W."/>
            <person name="Kim B.S."/>
            <person name="Kim J.-J."/>
        </authorList>
    </citation>
    <scope>NUCLEOTIDE SEQUENCE [LARGE SCALE GENOMIC DNA]</scope>
    <source>
        <strain evidence="10 11">YJ-S3-2</strain>
    </source>
</reference>
<name>A0ABY1ZPP7_9GAMM</name>
<comment type="subcellular location">
    <subcellularLocation>
        <location evidence="1">Cell membrane</location>
        <topology evidence="1">Multi-pass membrane protein</topology>
    </subcellularLocation>
</comment>
<dbReference type="EMBL" id="SJDL01000004">
    <property type="protein sequence ID" value="TBW58573.1"/>
    <property type="molecule type" value="Genomic_DNA"/>
</dbReference>
<feature type="transmembrane region" description="Helical" evidence="8">
    <location>
        <begin position="206"/>
        <end position="224"/>
    </location>
</feature>
<feature type="domain" description="ArnT-like N-terminal" evidence="9">
    <location>
        <begin position="28"/>
        <end position="236"/>
    </location>
</feature>
<feature type="transmembrane region" description="Helical" evidence="8">
    <location>
        <begin position="302"/>
        <end position="322"/>
    </location>
</feature>
<keyword evidence="6 8" id="KW-1133">Transmembrane helix</keyword>
<dbReference type="Proteomes" id="UP000313645">
    <property type="component" value="Unassembled WGS sequence"/>
</dbReference>
<protein>
    <submittedName>
        <fullName evidence="10">Glycosyltransferase family 39 protein</fullName>
    </submittedName>
</protein>
<dbReference type="InterPro" id="IPR050297">
    <property type="entry name" value="LipidA_mod_glycosyltrf_83"/>
</dbReference>
<evidence type="ECO:0000256" key="7">
    <source>
        <dbReference type="ARBA" id="ARBA00023136"/>
    </source>
</evidence>